<dbReference type="RefSeq" id="WP_011585116.1">
    <property type="nucleotide sequence ID" value="NC_008255.1"/>
</dbReference>
<dbReference type="OrthoDB" id="962936at2"/>
<dbReference type="PROSITE" id="PS51257">
    <property type="entry name" value="PROKAR_LIPOPROTEIN"/>
    <property type="match status" value="1"/>
</dbReference>
<dbReference type="Proteomes" id="UP000001822">
    <property type="component" value="Chromosome"/>
</dbReference>
<dbReference type="KEGG" id="chu:CHU_1732"/>
<organism evidence="1 2">
    <name type="scientific">Cytophaga hutchinsonii (strain ATCC 33406 / DSM 1761 / CIP 103989 / NBRC 15051 / NCIMB 9469 / D465)</name>
    <dbReference type="NCBI Taxonomy" id="269798"/>
    <lineage>
        <taxon>Bacteria</taxon>
        <taxon>Pseudomonadati</taxon>
        <taxon>Bacteroidota</taxon>
        <taxon>Cytophagia</taxon>
        <taxon>Cytophagales</taxon>
        <taxon>Cytophagaceae</taxon>
        <taxon>Cytophaga</taxon>
    </lineage>
</organism>
<evidence type="ECO:0000313" key="2">
    <source>
        <dbReference type="Proteomes" id="UP000001822"/>
    </source>
</evidence>
<accession>A0A6N4SRQ9</accession>
<gene>
    <name evidence="1" type="ordered locus">CHU_1732</name>
</gene>
<proteinExistence type="predicted"/>
<dbReference type="InterPro" id="IPR013783">
    <property type="entry name" value="Ig-like_fold"/>
</dbReference>
<evidence type="ECO:0000313" key="1">
    <source>
        <dbReference type="EMBL" id="ABG58999.1"/>
    </source>
</evidence>
<reference evidence="1 2" key="1">
    <citation type="journal article" date="2007" name="Appl. Environ. Microbiol.">
        <title>Genome sequence of the cellulolytic gliding bacterium Cytophaga hutchinsonii.</title>
        <authorList>
            <person name="Xie G."/>
            <person name="Bruce D.C."/>
            <person name="Challacombe J.F."/>
            <person name="Chertkov O."/>
            <person name="Detter J.C."/>
            <person name="Gilna P."/>
            <person name="Han C.S."/>
            <person name="Lucas S."/>
            <person name="Misra M."/>
            <person name="Myers G.L."/>
            <person name="Richardson P."/>
            <person name="Tapia R."/>
            <person name="Thayer N."/>
            <person name="Thompson L.S."/>
            <person name="Brettin T.S."/>
            <person name="Henrissat B."/>
            <person name="Wilson D.B."/>
            <person name="McBride M.J."/>
        </authorList>
    </citation>
    <scope>NUCLEOTIDE SEQUENCE [LARGE SCALE GENOMIC DNA]</scope>
    <source>
        <strain evidence="2">ATCC 33406 / DSM 1761 / CIP 103989 / NBRC 15051 / NCIMB 9469 / D465</strain>
    </source>
</reference>
<name>A0A6N4SRQ9_CYTH3</name>
<dbReference type="NCBIfam" id="TIGR04183">
    <property type="entry name" value="Por_Secre_tail"/>
    <property type="match status" value="1"/>
</dbReference>
<dbReference type="InterPro" id="IPR026444">
    <property type="entry name" value="Secre_tail"/>
</dbReference>
<keyword evidence="2" id="KW-1185">Reference proteome</keyword>
<dbReference type="AlphaFoldDB" id="A0A6N4SRQ9"/>
<protein>
    <submittedName>
        <fullName evidence="1">Uncharacterized protein</fullName>
    </submittedName>
</protein>
<dbReference type="Gene3D" id="2.60.40.10">
    <property type="entry name" value="Immunoglobulins"/>
    <property type="match status" value="1"/>
</dbReference>
<dbReference type="EMBL" id="CP000383">
    <property type="protein sequence ID" value="ABG58999.1"/>
    <property type="molecule type" value="Genomic_DNA"/>
</dbReference>
<sequence length="241" mass="26125">MMKSLRTISLLTGFFLFLSLICVNTLQACTGIDLIITKITFTSLESDTYTYTYEIKNIGTESVPISEISLQNYVSTDAQGTNTKAAGGSKIDFNGSAGIIAAGASYTGTMGAYPNAVGNYPLHAYPYLIVDVFIYPGTECNNTNNRITGKIEVITTDNQKQHIADAAVNWNTDTKSFLVNHWSGRKASSILHYNVFNTSGALLLSGNTSEGQPTPLSAIQSGTYIIYLSDGEKVYSKKIIY</sequence>